<organism evidence="1 2">
    <name type="scientific">Lophiostoma macrostomum CBS 122681</name>
    <dbReference type="NCBI Taxonomy" id="1314788"/>
    <lineage>
        <taxon>Eukaryota</taxon>
        <taxon>Fungi</taxon>
        <taxon>Dikarya</taxon>
        <taxon>Ascomycota</taxon>
        <taxon>Pezizomycotina</taxon>
        <taxon>Dothideomycetes</taxon>
        <taxon>Pleosporomycetidae</taxon>
        <taxon>Pleosporales</taxon>
        <taxon>Lophiostomataceae</taxon>
        <taxon>Lophiostoma</taxon>
    </lineage>
</organism>
<dbReference type="AlphaFoldDB" id="A0A6A6SQR6"/>
<reference evidence="1" key="1">
    <citation type="journal article" date="2020" name="Stud. Mycol.">
        <title>101 Dothideomycetes genomes: a test case for predicting lifestyles and emergence of pathogens.</title>
        <authorList>
            <person name="Haridas S."/>
            <person name="Albert R."/>
            <person name="Binder M."/>
            <person name="Bloem J."/>
            <person name="Labutti K."/>
            <person name="Salamov A."/>
            <person name="Andreopoulos B."/>
            <person name="Baker S."/>
            <person name="Barry K."/>
            <person name="Bills G."/>
            <person name="Bluhm B."/>
            <person name="Cannon C."/>
            <person name="Castanera R."/>
            <person name="Culley D."/>
            <person name="Daum C."/>
            <person name="Ezra D."/>
            <person name="Gonzalez J."/>
            <person name="Henrissat B."/>
            <person name="Kuo A."/>
            <person name="Liang C."/>
            <person name="Lipzen A."/>
            <person name="Lutzoni F."/>
            <person name="Magnuson J."/>
            <person name="Mondo S."/>
            <person name="Nolan M."/>
            <person name="Ohm R."/>
            <person name="Pangilinan J."/>
            <person name="Park H.-J."/>
            <person name="Ramirez L."/>
            <person name="Alfaro M."/>
            <person name="Sun H."/>
            <person name="Tritt A."/>
            <person name="Yoshinaga Y."/>
            <person name="Zwiers L.-H."/>
            <person name="Turgeon B."/>
            <person name="Goodwin S."/>
            <person name="Spatafora J."/>
            <person name="Crous P."/>
            <person name="Grigoriev I."/>
        </authorList>
    </citation>
    <scope>NUCLEOTIDE SEQUENCE</scope>
    <source>
        <strain evidence="1">CBS 122681</strain>
    </source>
</reference>
<name>A0A6A6SQR6_9PLEO</name>
<accession>A0A6A6SQR6</accession>
<proteinExistence type="predicted"/>
<dbReference type="EMBL" id="MU004471">
    <property type="protein sequence ID" value="KAF2649980.1"/>
    <property type="molecule type" value="Genomic_DNA"/>
</dbReference>
<evidence type="ECO:0000313" key="1">
    <source>
        <dbReference type="EMBL" id="KAF2649980.1"/>
    </source>
</evidence>
<dbReference type="Proteomes" id="UP000799324">
    <property type="component" value="Unassembled WGS sequence"/>
</dbReference>
<gene>
    <name evidence="1" type="ORF">K491DRAFT_157503</name>
</gene>
<sequence length="105" mass="11746">MTLDRLALKLQIWTYLNTYVRSFLSVTRSASAKSYILVSISIGVVMVGYSESDAPTSLSIALTPGISPQINDHPIYTPISQHMLRQLRYIMSNHNRLLLVEGGYS</sequence>
<keyword evidence="2" id="KW-1185">Reference proteome</keyword>
<protein>
    <submittedName>
        <fullName evidence="1">Uncharacterized protein</fullName>
    </submittedName>
</protein>
<evidence type="ECO:0000313" key="2">
    <source>
        <dbReference type="Proteomes" id="UP000799324"/>
    </source>
</evidence>